<evidence type="ECO:0000313" key="3">
    <source>
        <dbReference type="Proteomes" id="UP000708208"/>
    </source>
</evidence>
<dbReference type="PANTHER" id="PTHR10974:SF1">
    <property type="entry name" value="FI08016P-RELATED"/>
    <property type="match status" value="1"/>
</dbReference>
<proteinExistence type="predicted"/>
<sequence>MGLQRLLRKLGRLRRIKIIIVLGALILALVLIVRWNKSILNGVVEVPILVKENQVIDLYSVNTPACKIPNLQLVYPGIKSIIPRSPSCRKARDVASIKDDDQVVILGERFMDKAHNCTVSEIFGSGTEIRFSKPEPIDDSLDVSEKELIVTRCGNYYSLDANFPLNQQLQEKLDKWDSLDEIPFSVMLIGLSNYSRTNFQKNIPKSVKSMLDIMEFIEFQGYHSVAPFPLENFLGILGGMNIPTVFKKCHPNQKSWFDDCSLIWDSFKENDYVTMLMEDGSDTFTWDGMKGFLKKPTDFYTHPLFQSRAQLRQEFPIKGLSDKCLSRLNPQAFLFEYAQRFYKKFIDYPFFAFIWSSYMTHSKSRFTSGTDDGFSKLLYTLRYFPETLERTVVIIASDRGSDAEGPTGFLEKSLPGLFIRIPESLEKKFPNLQLRETLAVNSKRLVTGLDIHHTLQHLLVLNEMSFSGGMSENGDMLGKINSKNFKPTLKDRSSLLVPISESRQCSDVNIPESSCACNASDDMPAWNNPLSRVLMIDFVVKELNDIIKDSVYKNKCLQYFPAKNPKIYTDIVKAEKNFTEGSLTFVVEPERRKFIVTLRVIHATSNLDRFERLSKFSRAGSGVREDWCLEEIEDEVVKQLCTC</sequence>
<feature type="transmembrane region" description="Helical" evidence="1">
    <location>
        <begin position="16"/>
        <end position="35"/>
    </location>
</feature>
<dbReference type="OrthoDB" id="413313at2759"/>
<gene>
    <name evidence="2" type="ORF">AFUS01_LOCUS34720</name>
</gene>
<dbReference type="Pfam" id="PF02995">
    <property type="entry name" value="DUF229"/>
    <property type="match status" value="1"/>
</dbReference>
<organism evidence="2 3">
    <name type="scientific">Allacma fusca</name>
    <dbReference type="NCBI Taxonomy" id="39272"/>
    <lineage>
        <taxon>Eukaryota</taxon>
        <taxon>Metazoa</taxon>
        <taxon>Ecdysozoa</taxon>
        <taxon>Arthropoda</taxon>
        <taxon>Hexapoda</taxon>
        <taxon>Collembola</taxon>
        <taxon>Symphypleona</taxon>
        <taxon>Sminthuridae</taxon>
        <taxon>Allacma</taxon>
    </lineage>
</organism>
<accession>A0A8J2L1C4</accession>
<keyword evidence="1" id="KW-0812">Transmembrane</keyword>
<dbReference type="EMBL" id="CAJVCH010533307">
    <property type="protein sequence ID" value="CAG7824571.1"/>
    <property type="molecule type" value="Genomic_DNA"/>
</dbReference>
<dbReference type="AlphaFoldDB" id="A0A8J2L1C4"/>
<keyword evidence="3" id="KW-1185">Reference proteome</keyword>
<dbReference type="Proteomes" id="UP000708208">
    <property type="component" value="Unassembled WGS sequence"/>
</dbReference>
<dbReference type="InterPro" id="IPR004245">
    <property type="entry name" value="DUF229"/>
</dbReference>
<comment type="caution">
    <text evidence="2">The sequence shown here is derived from an EMBL/GenBank/DDBJ whole genome shotgun (WGS) entry which is preliminary data.</text>
</comment>
<name>A0A8J2L1C4_9HEXA</name>
<reference evidence="2" key="1">
    <citation type="submission" date="2021-06" db="EMBL/GenBank/DDBJ databases">
        <authorList>
            <person name="Hodson N. C."/>
            <person name="Mongue J. A."/>
            <person name="Jaron S. K."/>
        </authorList>
    </citation>
    <scope>NUCLEOTIDE SEQUENCE</scope>
</reference>
<keyword evidence="1" id="KW-0472">Membrane</keyword>
<evidence type="ECO:0000313" key="2">
    <source>
        <dbReference type="EMBL" id="CAG7824571.1"/>
    </source>
</evidence>
<dbReference type="PANTHER" id="PTHR10974">
    <property type="entry name" value="FI08016P-RELATED"/>
    <property type="match status" value="1"/>
</dbReference>
<protein>
    <submittedName>
        <fullName evidence="2">Uncharacterized protein</fullName>
    </submittedName>
</protein>
<evidence type="ECO:0000256" key="1">
    <source>
        <dbReference type="SAM" id="Phobius"/>
    </source>
</evidence>
<keyword evidence="1" id="KW-1133">Transmembrane helix</keyword>
<dbReference type="GO" id="GO:0005615">
    <property type="term" value="C:extracellular space"/>
    <property type="evidence" value="ECO:0007669"/>
    <property type="project" value="TreeGrafter"/>
</dbReference>